<evidence type="ECO:0000259" key="5">
    <source>
        <dbReference type="PROSITE" id="PS51504"/>
    </source>
</evidence>
<dbReference type="EMBL" id="CACTIH010000044">
    <property type="protein sequence ID" value="CAA2939801.1"/>
    <property type="molecule type" value="Genomic_DNA"/>
</dbReference>
<dbReference type="AlphaFoldDB" id="A0A8S0PEV8"/>
<feature type="domain" description="H15" evidence="5">
    <location>
        <begin position="393"/>
        <end position="462"/>
    </location>
</feature>
<proteinExistence type="predicted"/>
<keyword evidence="3" id="KW-0539">Nucleus</keyword>
<evidence type="ECO:0000256" key="3">
    <source>
        <dbReference type="ARBA" id="ARBA00023242"/>
    </source>
</evidence>
<dbReference type="Gene3D" id="1.10.10.10">
    <property type="entry name" value="Winged helix-like DNA-binding domain superfamily/Winged helix DNA-binding domain"/>
    <property type="match status" value="2"/>
</dbReference>
<feature type="region of interest" description="Disordered" evidence="4">
    <location>
        <begin position="181"/>
        <end position="280"/>
    </location>
</feature>
<gene>
    <name evidence="6" type="ORF">OLEA9_A085565</name>
</gene>
<accession>A0A8S0PEV8</accession>
<keyword evidence="2" id="KW-0238">DNA-binding</keyword>
<dbReference type="GO" id="GO:0031492">
    <property type="term" value="F:nucleosomal DNA binding"/>
    <property type="evidence" value="ECO:0007669"/>
    <property type="project" value="TreeGrafter"/>
</dbReference>
<dbReference type="InterPro" id="IPR036390">
    <property type="entry name" value="WH_DNA-bd_sf"/>
</dbReference>
<dbReference type="GO" id="GO:0005730">
    <property type="term" value="C:nucleolus"/>
    <property type="evidence" value="ECO:0007669"/>
    <property type="project" value="TreeGrafter"/>
</dbReference>
<dbReference type="SMART" id="SM00526">
    <property type="entry name" value="H15"/>
    <property type="match status" value="2"/>
</dbReference>
<feature type="region of interest" description="Disordered" evidence="4">
    <location>
        <begin position="669"/>
        <end position="730"/>
    </location>
</feature>
<feature type="region of interest" description="Disordered" evidence="4">
    <location>
        <begin position="1"/>
        <end position="34"/>
    </location>
</feature>
<dbReference type="OrthoDB" id="1110759at2759"/>
<dbReference type="InterPro" id="IPR005818">
    <property type="entry name" value="Histone_H1/H5_H15"/>
</dbReference>
<dbReference type="Gramene" id="OE9A085565T1">
    <property type="protein sequence ID" value="OE9A085565C1"/>
    <property type="gene ID" value="OE9A085565"/>
</dbReference>
<feature type="region of interest" description="Disordered" evidence="4">
    <location>
        <begin position="477"/>
        <end position="497"/>
    </location>
</feature>
<feature type="region of interest" description="Disordered" evidence="4">
    <location>
        <begin position="539"/>
        <end position="638"/>
    </location>
</feature>
<dbReference type="Proteomes" id="UP000594638">
    <property type="component" value="Unassembled WGS sequence"/>
</dbReference>
<keyword evidence="7" id="KW-1185">Reference proteome</keyword>
<dbReference type="SUPFAM" id="SSF46785">
    <property type="entry name" value="Winged helix' DNA-binding domain"/>
    <property type="match status" value="2"/>
</dbReference>
<feature type="region of interest" description="Disordered" evidence="4">
    <location>
        <begin position="787"/>
        <end position="811"/>
    </location>
</feature>
<feature type="compositionally biased region" description="Basic residues" evidence="4">
    <location>
        <begin position="343"/>
        <end position="360"/>
    </location>
</feature>
<organism evidence="6 7">
    <name type="scientific">Olea europaea subsp. europaea</name>
    <dbReference type="NCBI Taxonomy" id="158383"/>
    <lineage>
        <taxon>Eukaryota</taxon>
        <taxon>Viridiplantae</taxon>
        <taxon>Streptophyta</taxon>
        <taxon>Embryophyta</taxon>
        <taxon>Tracheophyta</taxon>
        <taxon>Spermatophyta</taxon>
        <taxon>Magnoliopsida</taxon>
        <taxon>eudicotyledons</taxon>
        <taxon>Gunneridae</taxon>
        <taxon>Pentapetalae</taxon>
        <taxon>asterids</taxon>
        <taxon>lamiids</taxon>
        <taxon>Lamiales</taxon>
        <taxon>Oleaceae</taxon>
        <taxon>Oleeae</taxon>
        <taxon>Olea</taxon>
    </lineage>
</organism>
<dbReference type="GO" id="GO:0006334">
    <property type="term" value="P:nucleosome assembly"/>
    <property type="evidence" value="ECO:0007669"/>
    <property type="project" value="InterPro"/>
</dbReference>
<reference evidence="6 7" key="1">
    <citation type="submission" date="2019-12" db="EMBL/GenBank/DDBJ databases">
        <authorList>
            <person name="Alioto T."/>
            <person name="Alioto T."/>
            <person name="Gomez Garrido J."/>
        </authorList>
    </citation>
    <scope>NUCLEOTIDE SEQUENCE [LARGE SCALE GENOMIC DNA]</scope>
</reference>
<feature type="compositionally biased region" description="Pro residues" evidence="4">
    <location>
        <begin position="1"/>
        <end position="11"/>
    </location>
</feature>
<evidence type="ECO:0000256" key="4">
    <source>
        <dbReference type="SAM" id="MobiDB-lite"/>
    </source>
</evidence>
<dbReference type="SMART" id="SM00384">
    <property type="entry name" value="AT_hook"/>
    <property type="match status" value="14"/>
</dbReference>
<dbReference type="PROSITE" id="PS51504">
    <property type="entry name" value="H15"/>
    <property type="match status" value="2"/>
</dbReference>
<dbReference type="InterPro" id="IPR036388">
    <property type="entry name" value="WH-like_DNA-bd_sf"/>
</dbReference>
<dbReference type="GO" id="GO:0030261">
    <property type="term" value="P:chromosome condensation"/>
    <property type="evidence" value="ECO:0007669"/>
    <property type="project" value="TreeGrafter"/>
</dbReference>
<sequence length="811" mass="84057">MEPSMDPPPPTIDSTGEAHIAPAANPTPIKAPAVNHPPYAEMIKAAIRALKERNGSSKRAIAKYIETQYSNLPPTHSSLLTKHLKRLKNSGQVLMVKNSYKLPRSTTVSVTANVNGNSISGPATVGPKRRPGRPPKNAQAAVPNVIPVFAPETQQAVPIVVPGTELNRAIGPGSVYVPVGSVNGDDSGAGDVKKKVHGRPPKLGVANQGGLKKGRGRPPKSLGAQPRGVQRPRGRPKRDSSSSAVVTGMTARGQPKKTVAAAGMVKGSGRPRGRPPKPKDVVAGVAQPVVVGGIVATVSVGMPTGATLAVGSGGVSPAAQKRPGRPPKVGGEAKKPLKLPTVKPKKPRKLSGKPLGRPKKPSMDPPPPTIDSTGEAHIAPAANPTPIKAPAVNHPPYAEMIKEAIRALKERNGSSKRAIAKYIETQYSNLPPTHSSLLTKHLKRLKNSGQVLMVKNSYKLPRSTTVSVTANVNGNSISGPATVGPKRRPGRPPKNAQAAVPNVIPVFAPETQQAVPIVVPGTELNRAIGPGSVYVPVGSVNGDDSGAGDVKKKVHGRPPKLGVANQGGLKKGRGRPPKSLGAQPRVVQRPRGRPKRDSSSSAVVTGMTARGQPKKTVAAAGMVKGSGRPRGRPPKPKDVVAGVAQPVVVGGIVATVSVGMPTGATLAVGSGGVSPAAQKRPGRPPKVGGEAKKPLKLPTVKPKKPRKLSGKPLGRPKKDASGTVTQAPNSQQQVAFEDLKGKLEHLQSRIKQTVNVVKPCLDNATAISALQELETLASMDLNAPTSVHGVPPQPQTEMTREENNLVLTIAS</sequence>
<dbReference type="CDD" id="cd00073">
    <property type="entry name" value="H15"/>
    <property type="match status" value="2"/>
</dbReference>
<comment type="caution">
    <text evidence="6">The sequence shown here is derived from an EMBL/GenBank/DDBJ whole genome shotgun (WGS) entry which is preliminary data.</text>
</comment>
<evidence type="ECO:0000313" key="7">
    <source>
        <dbReference type="Proteomes" id="UP000594638"/>
    </source>
</evidence>
<dbReference type="PRINTS" id="PR00929">
    <property type="entry name" value="ATHOOK"/>
</dbReference>
<dbReference type="PANTHER" id="PTHR11467:SF29">
    <property type="entry name" value="OS03G0711600 PROTEIN"/>
    <property type="match status" value="1"/>
</dbReference>
<evidence type="ECO:0000256" key="1">
    <source>
        <dbReference type="ARBA" id="ARBA00004123"/>
    </source>
</evidence>
<evidence type="ECO:0000256" key="2">
    <source>
        <dbReference type="ARBA" id="ARBA00023125"/>
    </source>
</evidence>
<comment type="subcellular location">
    <subcellularLocation>
        <location evidence="1">Nucleus</location>
    </subcellularLocation>
</comment>
<dbReference type="FunFam" id="1.10.10.10:FF:000637">
    <property type="entry name" value="Histone H1.2"/>
    <property type="match status" value="2"/>
</dbReference>
<dbReference type="InterPro" id="IPR017956">
    <property type="entry name" value="AT_hook_DNA-bd_motif"/>
</dbReference>
<evidence type="ECO:0000313" key="6">
    <source>
        <dbReference type="EMBL" id="CAA2939801.1"/>
    </source>
</evidence>
<feature type="region of interest" description="Disordered" evidence="4">
    <location>
        <begin position="119"/>
        <end position="139"/>
    </location>
</feature>
<dbReference type="PANTHER" id="PTHR11467">
    <property type="entry name" value="HISTONE H1"/>
    <property type="match status" value="1"/>
</dbReference>
<protein>
    <submittedName>
        <fullName evidence="6">Histone H1-like</fullName>
    </submittedName>
</protein>
<feature type="domain" description="H15" evidence="5">
    <location>
        <begin position="35"/>
        <end position="104"/>
    </location>
</feature>
<dbReference type="GO" id="GO:0003690">
    <property type="term" value="F:double-stranded DNA binding"/>
    <property type="evidence" value="ECO:0007669"/>
    <property type="project" value="TreeGrafter"/>
</dbReference>
<feature type="region of interest" description="Disordered" evidence="4">
    <location>
        <begin position="311"/>
        <end position="373"/>
    </location>
</feature>
<name>A0A8S0PEV8_OLEEU</name>
<dbReference type="Pfam" id="PF00538">
    <property type="entry name" value="Linker_histone"/>
    <property type="match status" value="2"/>
</dbReference>
<feature type="compositionally biased region" description="Low complexity" evidence="4">
    <location>
        <begin position="219"/>
        <end position="229"/>
    </location>
</feature>
<dbReference type="GO" id="GO:0000786">
    <property type="term" value="C:nucleosome"/>
    <property type="evidence" value="ECO:0007669"/>
    <property type="project" value="InterPro"/>
</dbReference>
<dbReference type="GO" id="GO:0045910">
    <property type="term" value="P:negative regulation of DNA recombination"/>
    <property type="evidence" value="ECO:0007669"/>
    <property type="project" value="TreeGrafter"/>
</dbReference>